<reference evidence="1 2" key="1">
    <citation type="submission" date="2021-06" db="EMBL/GenBank/DDBJ databases">
        <title>Caerostris extrusa draft genome.</title>
        <authorList>
            <person name="Kono N."/>
            <person name="Arakawa K."/>
        </authorList>
    </citation>
    <scope>NUCLEOTIDE SEQUENCE [LARGE SCALE GENOMIC DNA]</scope>
</reference>
<name>A0AAV4P021_CAEEX</name>
<dbReference type="Proteomes" id="UP001054945">
    <property type="component" value="Unassembled WGS sequence"/>
</dbReference>
<organism evidence="1 2">
    <name type="scientific">Caerostris extrusa</name>
    <name type="common">Bark spider</name>
    <name type="synonym">Caerostris bankana</name>
    <dbReference type="NCBI Taxonomy" id="172846"/>
    <lineage>
        <taxon>Eukaryota</taxon>
        <taxon>Metazoa</taxon>
        <taxon>Ecdysozoa</taxon>
        <taxon>Arthropoda</taxon>
        <taxon>Chelicerata</taxon>
        <taxon>Arachnida</taxon>
        <taxon>Araneae</taxon>
        <taxon>Araneomorphae</taxon>
        <taxon>Entelegynae</taxon>
        <taxon>Araneoidea</taxon>
        <taxon>Araneidae</taxon>
        <taxon>Caerostris</taxon>
    </lineage>
</organism>
<dbReference type="AlphaFoldDB" id="A0AAV4P021"/>
<gene>
    <name evidence="1" type="ORF">CEXT_558921</name>
</gene>
<keyword evidence="2" id="KW-1185">Reference proteome</keyword>
<protein>
    <submittedName>
        <fullName evidence="1">Uncharacterized protein</fullName>
    </submittedName>
</protein>
<proteinExistence type="predicted"/>
<evidence type="ECO:0000313" key="2">
    <source>
        <dbReference type="Proteomes" id="UP001054945"/>
    </source>
</evidence>
<sequence>MTNVASPISSMSDEDRQKKCLLLIMQKRQRPGQIWPDQRHGLATIDFRYCLRYNPWEVEKRSPVTFLHLQFCAFLFTKLPTPISVVSFIKLSDHRYISSAVYQHVRQRPSE</sequence>
<comment type="caution">
    <text evidence="1">The sequence shown here is derived from an EMBL/GenBank/DDBJ whole genome shotgun (WGS) entry which is preliminary data.</text>
</comment>
<evidence type="ECO:0000313" key="1">
    <source>
        <dbReference type="EMBL" id="GIX88602.1"/>
    </source>
</evidence>
<dbReference type="EMBL" id="BPLR01003785">
    <property type="protein sequence ID" value="GIX88602.1"/>
    <property type="molecule type" value="Genomic_DNA"/>
</dbReference>
<accession>A0AAV4P021</accession>